<keyword evidence="1" id="KW-1133">Transmembrane helix</keyword>
<proteinExistence type="predicted"/>
<evidence type="ECO:0000256" key="1">
    <source>
        <dbReference type="SAM" id="Phobius"/>
    </source>
</evidence>
<keyword evidence="3" id="KW-1185">Reference proteome</keyword>
<keyword evidence="1" id="KW-0472">Membrane</keyword>
<organism evidence="2 3">
    <name type="scientific">Robiginitalea marina</name>
    <dbReference type="NCBI Taxonomy" id="2954105"/>
    <lineage>
        <taxon>Bacteria</taxon>
        <taxon>Pseudomonadati</taxon>
        <taxon>Bacteroidota</taxon>
        <taxon>Flavobacteriia</taxon>
        <taxon>Flavobacteriales</taxon>
        <taxon>Flavobacteriaceae</taxon>
        <taxon>Robiginitalea</taxon>
    </lineage>
</organism>
<keyword evidence="1" id="KW-0812">Transmembrane</keyword>
<dbReference type="RefSeq" id="WP_252741180.1">
    <property type="nucleotide sequence ID" value="NZ_JAMXIB010000005.1"/>
</dbReference>
<name>A0ABT1AXS6_9FLAO</name>
<feature type="transmembrane region" description="Helical" evidence="1">
    <location>
        <begin position="369"/>
        <end position="392"/>
    </location>
</feature>
<dbReference type="InterPro" id="IPR022134">
    <property type="entry name" value="DUF3667"/>
</dbReference>
<dbReference type="Proteomes" id="UP001206312">
    <property type="component" value="Unassembled WGS sequence"/>
</dbReference>
<sequence length="394" mass="45410">MEQTPVKHGGRYQVKYRGNECLNCGHPLELSDRYCPNCSQANSTKHLTIRDYFEEYFSDLVNLDTRLMRTLRVMLWQPGKITLDFIAGKRLSYANPFRLLLSLAIVYFLMLNFTKDFDRLDRYGSSPSERINLIPDLNLDPDDPQQQEAIAQLDSLPKGVLDSLGVKLPDSLGLKGQEGLGFKETIKETKRQKDSTILSNPLAYLENIKETGRLNRMLKKADFFLTLIDKDSVYTYEDAVEKHGLPYRQEDRFSFGFADSIDHLNRQPGSFVSQLISTIPFAIFLFLPLFTIFLRLVYIRKTYTYTDNLIFSFHSQSLFFILLIISFLVDAAFGVTSIGWFLLVFLVYLYLSMRRFYGQGWLKTTIKYLFLNTIFVILASVAAAIFLIGNALTY</sequence>
<reference evidence="2 3" key="1">
    <citation type="submission" date="2022-06" db="EMBL/GenBank/DDBJ databases">
        <authorList>
            <person name="Xuan X."/>
        </authorList>
    </citation>
    <scope>NUCLEOTIDE SEQUENCE [LARGE SCALE GENOMIC DNA]</scope>
    <source>
        <strain evidence="2 3">2V75</strain>
    </source>
</reference>
<feature type="transmembrane region" description="Helical" evidence="1">
    <location>
        <begin position="318"/>
        <end position="349"/>
    </location>
</feature>
<evidence type="ECO:0000313" key="3">
    <source>
        <dbReference type="Proteomes" id="UP001206312"/>
    </source>
</evidence>
<protein>
    <submittedName>
        <fullName evidence="2">DUF3667 domain-containing protein</fullName>
    </submittedName>
</protein>
<evidence type="ECO:0000313" key="2">
    <source>
        <dbReference type="EMBL" id="MCO5724806.1"/>
    </source>
</evidence>
<accession>A0ABT1AXS6</accession>
<dbReference type="Pfam" id="PF12412">
    <property type="entry name" value="DUF3667"/>
    <property type="match status" value="1"/>
</dbReference>
<comment type="caution">
    <text evidence="2">The sequence shown here is derived from an EMBL/GenBank/DDBJ whole genome shotgun (WGS) entry which is preliminary data.</text>
</comment>
<dbReference type="EMBL" id="JAMXIB010000005">
    <property type="protein sequence ID" value="MCO5724806.1"/>
    <property type="molecule type" value="Genomic_DNA"/>
</dbReference>
<feature type="transmembrane region" description="Helical" evidence="1">
    <location>
        <begin position="275"/>
        <end position="298"/>
    </location>
</feature>
<gene>
    <name evidence="2" type="ORF">NG653_08040</name>
</gene>